<keyword evidence="3" id="KW-1185">Reference proteome</keyword>
<gene>
    <name evidence="2" type="ORF">JBF11_02535</name>
</gene>
<dbReference type="InterPro" id="IPR006675">
    <property type="entry name" value="HDIG_dom"/>
</dbReference>
<dbReference type="Pfam" id="PF01966">
    <property type="entry name" value="HD"/>
    <property type="match status" value="1"/>
</dbReference>
<dbReference type="SUPFAM" id="SSF109604">
    <property type="entry name" value="HD-domain/PDEase-like"/>
    <property type="match status" value="1"/>
</dbReference>
<organism evidence="2 3">
    <name type="scientific">Taurinivorans muris</name>
    <dbReference type="NCBI Taxonomy" id="2787751"/>
    <lineage>
        <taxon>Bacteria</taxon>
        <taxon>Pseudomonadati</taxon>
        <taxon>Thermodesulfobacteriota</taxon>
        <taxon>Desulfovibrionia</taxon>
        <taxon>Desulfovibrionales</taxon>
        <taxon>Desulfovibrionaceae</taxon>
        <taxon>Taurinivorans</taxon>
    </lineage>
</organism>
<name>A0ABY5Y1Z6_9BACT</name>
<evidence type="ECO:0000313" key="3">
    <source>
        <dbReference type="Proteomes" id="UP001058120"/>
    </source>
</evidence>
<dbReference type="EMBL" id="CP065938">
    <property type="protein sequence ID" value="UWX06214.1"/>
    <property type="molecule type" value="Genomic_DNA"/>
</dbReference>
<dbReference type="RefSeq" id="WP_334315816.1">
    <property type="nucleotide sequence ID" value="NZ_CP065938.1"/>
</dbReference>
<evidence type="ECO:0000259" key="1">
    <source>
        <dbReference type="PROSITE" id="PS51831"/>
    </source>
</evidence>
<dbReference type="NCBIfam" id="TIGR00277">
    <property type="entry name" value="HDIG"/>
    <property type="match status" value="1"/>
</dbReference>
<sequence>MTNNYARHEQNFLTYVDSFLQNKNEPCLILKREHTLRVVSNTEHIINRLDLSEEDRYCARLIALYHDIGRFLQYETYKTFLDSASKNHAHIAIQVLKKYNMLDNEPETIRKKILSAIILHNKLEFPKKLPEEILVLAKIIQDADKLDIIFVMAENFTHSLPEKDSVVLHVKDEPEAYSEHILDLAIRKMPIKYTDLVYVNDFKILLCGWIFGLHFKESLKLLSRQGYLRAILSSLPDGQDIRIFQSMINKELCINDF</sequence>
<protein>
    <submittedName>
        <fullName evidence="2">HD domain-containing protein</fullName>
    </submittedName>
</protein>
<reference evidence="2" key="1">
    <citation type="submission" date="2020-12" db="EMBL/GenBank/DDBJ databases">
        <title>Taurinivorans muris gen. nov., sp. nov., fundamental and realized metabolic niche of a ubiquitous sulfidogenic bacterium in the murine intestine.</title>
        <authorList>
            <person name="Ye H."/>
            <person name="Hanson B.T."/>
            <person name="Loy A."/>
        </authorList>
    </citation>
    <scope>NUCLEOTIDE SEQUENCE</scope>
    <source>
        <strain evidence="2">LT0009</strain>
    </source>
</reference>
<feature type="domain" description="HD" evidence="1">
    <location>
        <begin position="31"/>
        <end position="149"/>
    </location>
</feature>
<dbReference type="InterPro" id="IPR006674">
    <property type="entry name" value="HD_domain"/>
</dbReference>
<dbReference type="PROSITE" id="PS51831">
    <property type="entry name" value="HD"/>
    <property type="match status" value="1"/>
</dbReference>
<dbReference type="Gene3D" id="1.10.3210.10">
    <property type="entry name" value="Hypothetical protein af1432"/>
    <property type="match status" value="1"/>
</dbReference>
<accession>A0ABY5Y1Z6</accession>
<evidence type="ECO:0000313" key="2">
    <source>
        <dbReference type="EMBL" id="UWX06214.1"/>
    </source>
</evidence>
<dbReference type="Proteomes" id="UP001058120">
    <property type="component" value="Chromosome"/>
</dbReference>
<dbReference type="InterPro" id="IPR003607">
    <property type="entry name" value="HD/PDEase_dom"/>
</dbReference>
<proteinExistence type="predicted"/>
<dbReference type="CDD" id="cd00077">
    <property type="entry name" value="HDc"/>
    <property type="match status" value="1"/>
</dbReference>